<sequence length="134" mass="15688">MQFGDQEVEGLNLDSRLRKIETTEDLNTEELIFIAQMSEFVIMWHCYIHHEFPKFSSRFPFSPERDDVGSRSLEDFLRGRGLEDGWRRFVEEKVDENIINISTDEQLQTLGVQHFGDVVASRTFCQGQLKATRD</sequence>
<name>R7UZN4_CAPTE</name>
<evidence type="ECO:0000313" key="2">
    <source>
        <dbReference type="EnsemblMetazoa" id="CapteP211815"/>
    </source>
</evidence>
<dbReference type="Proteomes" id="UP000014760">
    <property type="component" value="Unassembled WGS sequence"/>
</dbReference>
<dbReference type="AlphaFoldDB" id="R7UZN4"/>
<reference evidence="1 3" key="2">
    <citation type="journal article" date="2013" name="Nature">
        <title>Insights into bilaterian evolution from three spiralian genomes.</title>
        <authorList>
            <person name="Simakov O."/>
            <person name="Marletaz F."/>
            <person name="Cho S.J."/>
            <person name="Edsinger-Gonzales E."/>
            <person name="Havlak P."/>
            <person name="Hellsten U."/>
            <person name="Kuo D.H."/>
            <person name="Larsson T."/>
            <person name="Lv J."/>
            <person name="Arendt D."/>
            <person name="Savage R."/>
            <person name="Osoegawa K."/>
            <person name="de Jong P."/>
            <person name="Grimwood J."/>
            <person name="Chapman J.A."/>
            <person name="Shapiro H."/>
            <person name="Aerts A."/>
            <person name="Otillar R.P."/>
            <person name="Terry A.Y."/>
            <person name="Boore J.L."/>
            <person name="Grigoriev I.V."/>
            <person name="Lindberg D.R."/>
            <person name="Seaver E.C."/>
            <person name="Weisblat D.A."/>
            <person name="Putnam N.H."/>
            <person name="Rokhsar D.S."/>
        </authorList>
    </citation>
    <scope>NUCLEOTIDE SEQUENCE</scope>
    <source>
        <strain evidence="1 3">I ESC-2004</strain>
    </source>
</reference>
<evidence type="ECO:0008006" key="4">
    <source>
        <dbReference type="Google" id="ProtNLM"/>
    </source>
</evidence>
<proteinExistence type="predicted"/>
<gene>
    <name evidence="1" type="ORF">CAPTEDRAFT_211815</name>
</gene>
<protein>
    <recommendedName>
        <fullName evidence="4">SAM domain-containing protein</fullName>
    </recommendedName>
</protein>
<accession>R7UZN4</accession>
<dbReference type="EnsemblMetazoa" id="CapteT211815">
    <property type="protein sequence ID" value="CapteP211815"/>
    <property type="gene ID" value="CapteG211815"/>
</dbReference>
<evidence type="ECO:0000313" key="3">
    <source>
        <dbReference type="Proteomes" id="UP000014760"/>
    </source>
</evidence>
<keyword evidence="3" id="KW-1185">Reference proteome</keyword>
<reference evidence="3" key="1">
    <citation type="submission" date="2012-12" db="EMBL/GenBank/DDBJ databases">
        <authorList>
            <person name="Hellsten U."/>
            <person name="Grimwood J."/>
            <person name="Chapman J.A."/>
            <person name="Shapiro H."/>
            <person name="Aerts A."/>
            <person name="Otillar R.P."/>
            <person name="Terry A.Y."/>
            <person name="Boore J.L."/>
            <person name="Simakov O."/>
            <person name="Marletaz F."/>
            <person name="Cho S.-J."/>
            <person name="Edsinger-Gonzales E."/>
            <person name="Havlak P."/>
            <person name="Kuo D.-H."/>
            <person name="Larsson T."/>
            <person name="Lv J."/>
            <person name="Arendt D."/>
            <person name="Savage R."/>
            <person name="Osoegawa K."/>
            <person name="de Jong P."/>
            <person name="Lindberg D.R."/>
            <person name="Seaver E.C."/>
            <person name="Weisblat D.A."/>
            <person name="Putnam N.H."/>
            <person name="Grigoriev I.V."/>
            <person name="Rokhsar D.S."/>
        </authorList>
    </citation>
    <scope>NUCLEOTIDE SEQUENCE</scope>
    <source>
        <strain evidence="3">I ESC-2004</strain>
    </source>
</reference>
<evidence type="ECO:0000313" key="1">
    <source>
        <dbReference type="EMBL" id="ELU11697.1"/>
    </source>
</evidence>
<dbReference type="HOGENOM" id="CLU_1898186_0_0_1"/>
<dbReference type="EMBL" id="AMQN01019983">
    <property type="status" value="NOT_ANNOTATED_CDS"/>
    <property type="molecule type" value="Genomic_DNA"/>
</dbReference>
<dbReference type="EMBL" id="KB296507">
    <property type="protein sequence ID" value="ELU11697.1"/>
    <property type="molecule type" value="Genomic_DNA"/>
</dbReference>
<organism evidence="1">
    <name type="scientific">Capitella teleta</name>
    <name type="common">Polychaete worm</name>
    <dbReference type="NCBI Taxonomy" id="283909"/>
    <lineage>
        <taxon>Eukaryota</taxon>
        <taxon>Metazoa</taxon>
        <taxon>Spiralia</taxon>
        <taxon>Lophotrochozoa</taxon>
        <taxon>Annelida</taxon>
        <taxon>Polychaeta</taxon>
        <taxon>Sedentaria</taxon>
        <taxon>Scolecida</taxon>
        <taxon>Capitellidae</taxon>
        <taxon>Capitella</taxon>
    </lineage>
</organism>
<reference evidence="2" key="3">
    <citation type="submission" date="2015-06" db="UniProtKB">
        <authorList>
            <consortium name="EnsemblMetazoa"/>
        </authorList>
    </citation>
    <scope>IDENTIFICATION</scope>
</reference>